<reference evidence="19" key="2">
    <citation type="submission" date="2013-12" db="EMBL/GenBank/DDBJ databases">
        <authorList>
            <person name="Yu Y."/>
            <person name="Lee S."/>
            <person name="de Baynast K."/>
            <person name="Wissotski M."/>
            <person name="Liu L."/>
            <person name="Talag J."/>
            <person name="Goicoechea J."/>
            <person name="Angelova A."/>
            <person name="Jetty R."/>
            <person name="Kudrna D."/>
            <person name="Golser W."/>
            <person name="Rivera L."/>
            <person name="Zhang J."/>
            <person name="Wing R."/>
        </authorList>
    </citation>
    <scope>NUCLEOTIDE SEQUENCE</scope>
</reference>
<dbReference type="Pfam" id="PF00305">
    <property type="entry name" value="Lipoxygenase"/>
    <property type="match status" value="1"/>
</dbReference>
<sequence>MASLEMMHRVSSCSAGLSAATRGPGRERRGGMCFASMEAAGRRGRRKVTSTAPVGALVERTVVAPAPVEKRAGGRPEAHPQSVAARAVVTVRRRRKEDAKDRFAEQLDAFADRVGRSVLLELVSTETDPRKGTPKKSKPSALAGWYEKKDIKAERVVYTAEFAVDAAFGEPGAVTVLNRHQREFFIESIVVEGFPSGPAHFTCNSWVQPTRVSRGGAPRVFFSNKPYLPSETPPGLRELRLRELADLRGDGAGERRITDRVYDYDVYNDLGNPDKDAASARPVLGGDQLPYPRRMRTGRPSSATDASAESRVEYPEPIYVSRDEEFEEGKNEMLSDGAIKALLHNFMPLLVSSVSPDIRDFAGFHDVDNLFKEGLRLKQALHDQLFQKIPFVRKIQENSEGLLRYDTPDIIKKDKFAWLRDDEFARQALAGINPVNIERLQAFPPVSRLEPAMYSPPESAITEEHIIGHLDGMSVQEAVEGNRLYMLDYHDIFLPFLDRINAQDGRKAYGTRAIFFLTAAGTLKPIAIELCLPPMTDDCKRAKRVFTPPADATSNWLWQLAKAHVCSNDAGVHQLINHWLRTHACMEPFIIAAHRQMSAMHPIFKLLKPHMRYTLKINALARQILINGDGVIESGFTPGRVCMEMSAFAYKELWRLDQEGLPADLIRRGMAVEDPSQPHGLRLLIEDYPYATDGLLLWSAISRWCESYVAAYYPSDEAVQADYELQSWYAEAVQTGHADKRGAPWWPRLSTPGDLASLLTTLIWLCSAQHAALNFGQYPLGGYIPNRPPLMRRLVPAEGDPEYAHLVADPHRFFLSALPSLTQTTTFMTVIDTLSTHSADEEYLGERPDEAWTADPAALAAAREFAADVRRAEEEIERRNADPARRNRCGAGVLPYELMAPSSGPGITCRGVPNSVTI</sequence>
<dbReference type="GO" id="GO:0031408">
    <property type="term" value="P:oxylipin biosynthetic process"/>
    <property type="evidence" value="ECO:0007669"/>
    <property type="project" value="UniProtKB-UniRule"/>
</dbReference>
<dbReference type="Proteomes" id="UP000032180">
    <property type="component" value="Chromosome 4"/>
</dbReference>
<evidence type="ECO:0000259" key="16">
    <source>
        <dbReference type="PROSITE" id="PS50095"/>
    </source>
</evidence>
<dbReference type="EnsemblPlants" id="LPERR04G11010.1">
    <property type="protein sequence ID" value="LPERR04G11010.1"/>
    <property type="gene ID" value="LPERR04G11010"/>
</dbReference>
<dbReference type="SUPFAM" id="SSF48484">
    <property type="entry name" value="Lipoxigenase"/>
    <property type="match status" value="1"/>
</dbReference>
<comment type="cofactor">
    <cofactor evidence="1 13">
        <name>Fe cation</name>
        <dbReference type="ChEBI" id="CHEBI:24875"/>
    </cofactor>
</comment>
<dbReference type="Gene3D" id="1.20.245.10">
    <property type="entry name" value="Lipoxygenase-1, Domain 5"/>
    <property type="match status" value="1"/>
</dbReference>
<dbReference type="InterPro" id="IPR036226">
    <property type="entry name" value="LipOase_C_sf"/>
</dbReference>
<reference evidence="18 19" key="1">
    <citation type="submission" date="2012-08" db="EMBL/GenBank/DDBJ databases">
        <title>Oryza genome evolution.</title>
        <authorList>
            <person name="Wing R.A."/>
        </authorList>
    </citation>
    <scope>NUCLEOTIDE SEQUENCE</scope>
</reference>
<keyword evidence="10" id="KW-0443">Lipid metabolism</keyword>
<dbReference type="GO" id="GO:0046872">
    <property type="term" value="F:metal ion binding"/>
    <property type="evidence" value="ECO:0007669"/>
    <property type="project" value="UniProtKB-UniRule"/>
</dbReference>
<keyword evidence="9 13" id="KW-0408">Iron</keyword>
<dbReference type="InterPro" id="IPR027433">
    <property type="entry name" value="Lipoxygenase_dom_3"/>
</dbReference>
<evidence type="ECO:0000313" key="19">
    <source>
        <dbReference type="Proteomes" id="UP000032180"/>
    </source>
</evidence>
<dbReference type="PRINTS" id="PR00468">
    <property type="entry name" value="PLTLPOXGNASE"/>
</dbReference>
<dbReference type="PROSITE" id="PS51393">
    <property type="entry name" value="LIPOXYGENASE_3"/>
    <property type="match status" value="1"/>
</dbReference>
<keyword evidence="19" id="KW-1185">Reference proteome</keyword>
<dbReference type="Gene3D" id="2.60.60.20">
    <property type="entry name" value="PLAT/LH2 domain"/>
    <property type="match status" value="1"/>
</dbReference>
<comment type="function">
    <text evidence="14">Plant lipoxygenase may be involved in a number of diverse aspects of plant physiology including growth and development, pest resistance, and senescence or responses to wounding.</text>
</comment>
<accession>A0A0D9W5J5</accession>
<evidence type="ECO:0000256" key="10">
    <source>
        <dbReference type="ARBA" id="ARBA00023098"/>
    </source>
</evidence>
<evidence type="ECO:0000259" key="17">
    <source>
        <dbReference type="PROSITE" id="PS51393"/>
    </source>
</evidence>
<dbReference type="eggNOG" id="ENOG502QQSP">
    <property type="taxonomic scope" value="Eukaryota"/>
</dbReference>
<comment type="pathway">
    <text evidence="14">Lipid metabolism; oxylipin biosynthesis.</text>
</comment>
<keyword evidence="8 13" id="KW-0560">Oxidoreductase</keyword>
<dbReference type="InterPro" id="IPR020834">
    <property type="entry name" value="LipOase_CS"/>
</dbReference>
<dbReference type="InterPro" id="IPR013819">
    <property type="entry name" value="LipOase_C"/>
</dbReference>
<evidence type="ECO:0000313" key="18">
    <source>
        <dbReference type="EnsemblPlants" id="LPERR04G11010.1"/>
    </source>
</evidence>
<keyword evidence="5 14" id="KW-0925">Oxylipin biosynthesis</keyword>
<dbReference type="PROSITE" id="PS00711">
    <property type="entry name" value="LIPOXYGENASE_1"/>
    <property type="match status" value="1"/>
</dbReference>
<keyword evidence="3 14" id="KW-0444">Lipid biosynthesis</keyword>
<dbReference type="InterPro" id="IPR042057">
    <property type="entry name" value="Lipoxy_PLAT/LH2"/>
</dbReference>
<evidence type="ECO:0000256" key="12">
    <source>
        <dbReference type="PROSITE-ProRule" id="PRU00152"/>
    </source>
</evidence>
<reference evidence="18" key="3">
    <citation type="submission" date="2015-04" db="UniProtKB">
        <authorList>
            <consortium name="EnsemblPlants"/>
        </authorList>
    </citation>
    <scope>IDENTIFICATION</scope>
</reference>
<proteinExistence type="inferred from homology"/>
<keyword evidence="6" id="KW-0276">Fatty acid metabolism</keyword>
<dbReference type="Gene3D" id="4.10.375.10">
    <property type="entry name" value="Lipoxygenase-1, Domain 2"/>
    <property type="match status" value="1"/>
</dbReference>
<dbReference type="CDD" id="cd01751">
    <property type="entry name" value="PLAT_LH2"/>
    <property type="match status" value="1"/>
</dbReference>
<dbReference type="FunFam" id="1.20.245.10:FF:000002">
    <property type="entry name" value="Lipoxygenase"/>
    <property type="match status" value="1"/>
</dbReference>
<protein>
    <recommendedName>
        <fullName evidence="14">Lipoxygenase</fullName>
        <ecNumber evidence="14">1.13.11.-</ecNumber>
    </recommendedName>
</protein>
<evidence type="ECO:0000256" key="5">
    <source>
        <dbReference type="ARBA" id="ARBA00022767"/>
    </source>
</evidence>
<keyword evidence="7 13" id="KW-0223">Dioxygenase</keyword>
<dbReference type="InterPro" id="IPR020833">
    <property type="entry name" value="LipOase_Fe_BS"/>
</dbReference>
<evidence type="ECO:0000256" key="15">
    <source>
        <dbReference type="SAM" id="MobiDB-lite"/>
    </source>
</evidence>
<dbReference type="PRINTS" id="PR00087">
    <property type="entry name" value="LIPOXYGENASE"/>
</dbReference>
<dbReference type="PROSITE" id="PS00081">
    <property type="entry name" value="LIPOXYGENASE_2"/>
    <property type="match status" value="1"/>
</dbReference>
<dbReference type="PROSITE" id="PS50095">
    <property type="entry name" value="PLAT"/>
    <property type="match status" value="1"/>
</dbReference>
<evidence type="ECO:0000256" key="9">
    <source>
        <dbReference type="ARBA" id="ARBA00023004"/>
    </source>
</evidence>
<evidence type="ECO:0000256" key="4">
    <source>
        <dbReference type="ARBA" id="ARBA00022723"/>
    </source>
</evidence>
<dbReference type="FunFam" id="3.10.450.60:FF:000002">
    <property type="entry name" value="Lipoxygenase"/>
    <property type="match status" value="1"/>
</dbReference>
<name>A0A0D9W5J5_9ORYZ</name>
<dbReference type="GO" id="GO:0034440">
    <property type="term" value="P:lipid oxidation"/>
    <property type="evidence" value="ECO:0007669"/>
    <property type="project" value="InterPro"/>
</dbReference>
<dbReference type="InterPro" id="IPR001024">
    <property type="entry name" value="PLAT/LH2_dom"/>
</dbReference>
<evidence type="ECO:0000256" key="13">
    <source>
        <dbReference type="RuleBase" id="RU003974"/>
    </source>
</evidence>
<evidence type="ECO:0000256" key="11">
    <source>
        <dbReference type="ARBA" id="ARBA00023160"/>
    </source>
</evidence>
<dbReference type="EC" id="1.13.11.-" evidence="14"/>
<evidence type="ECO:0000256" key="14">
    <source>
        <dbReference type="RuleBase" id="RU003975"/>
    </source>
</evidence>
<dbReference type="InterPro" id="IPR001246">
    <property type="entry name" value="LipOase_plant"/>
</dbReference>
<dbReference type="AlphaFoldDB" id="A0A0D9W5J5"/>
<evidence type="ECO:0000256" key="2">
    <source>
        <dbReference type="ARBA" id="ARBA00009419"/>
    </source>
</evidence>
<dbReference type="SMART" id="SM00308">
    <property type="entry name" value="LH2"/>
    <property type="match status" value="1"/>
</dbReference>
<dbReference type="GO" id="GO:0016702">
    <property type="term" value="F:oxidoreductase activity, acting on single donors with incorporation of molecular oxygen, incorporation of two atoms of oxygen"/>
    <property type="evidence" value="ECO:0007669"/>
    <property type="project" value="InterPro"/>
</dbReference>
<evidence type="ECO:0000256" key="7">
    <source>
        <dbReference type="ARBA" id="ARBA00022964"/>
    </source>
</evidence>
<dbReference type="HOGENOM" id="CLU_004282_0_0_1"/>
<evidence type="ECO:0000256" key="1">
    <source>
        <dbReference type="ARBA" id="ARBA00001962"/>
    </source>
</evidence>
<dbReference type="Pfam" id="PF01477">
    <property type="entry name" value="PLAT"/>
    <property type="match status" value="1"/>
</dbReference>
<dbReference type="GO" id="GO:0006633">
    <property type="term" value="P:fatty acid biosynthetic process"/>
    <property type="evidence" value="ECO:0007669"/>
    <property type="project" value="UniProtKB-KW"/>
</dbReference>
<dbReference type="STRING" id="77586.A0A0D9W5J5"/>
<dbReference type="Gene3D" id="3.10.450.60">
    <property type="match status" value="1"/>
</dbReference>
<dbReference type="Gene3D" id="4.10.372.10">
    <property type="entry name" value="Lipoxygenase-1, Domain 3"/>
    <property type="match status" value="1"/>
</dbReference>
<feature type="domain" description="Lipoxygenase" evidence="17">
    <location>
        <begin position="226"/>
        <end position="918"/>
    </location>
</feature>
<dbReference type="InterPro" id="IPR036392">
    <property type="entry name" value="PLAT/LH2_dom_sf"/>
</dbReference>
<dbReference type="Gramene" id="LPERR04G11010.1">
    <property type="protein sequence ID" value="LPERR04G11010.1"/>
    <property type="gene ID" value="LPERR04G11010"/>
</dbReference>
<keyword evidence="11 14" id="KW-0275">Fatty acid biosynthesis</keyword>
<feature type="region of interest" description="Disordered" evidence="15">
    <location>
        <begin position="273"/>
        <end position="310"/>
    </location>
</feature>
<evidence type="ECO:0000256" key="3">
    <source>
        <dbReference type="ARBA" id="ARBA00022516"/>
    </source>
</evidence>
<keyword evidence="4 13" id="KW-0479">Metal-binding</keyword>
<feature type="domain" description="PLAT" evidence="16">
    <location>
        <begin position="85"/>
        <end position="221"/>
    </location>
</feature>
<organism evidence="18 19">
    <name type="scientific">Leersia perrieri</name>
    <dbReference type="NCBI Taxonomy" id="77586"/>
    <lineage>
        <taxon>Eukaryota</taxon>
        <taxon>Viridiplantae</taxon>
        <taxon>Streptophyta</taxon>
        <taxon>Embryophyta</taxon>
        <taxon>Tracheophyta</taxon>
        <taxon>Spermatophyta</taxon>
        <taxon>Magnoliopsida</taxon>
        <taxon>Liliopsida</taxon>
        <taxon>Poales</taxon>
        <taxon>Poaceae</taxon>
        <taxon>BOP clade</taxon>
        <taxon>Oryzoideae</taxon>
        <taxon>Oryzeae</taxon>
        <taxon>Oryzinae</taxon>
        <taxon>Leersia</taxon>
    </lineage>
</organism>
<comment type="caution">
    <text evidence="12">Lacks conserved residue(s) required for the propagation of feature annotation.</text>
</comment>
<dbReference type="PANTHER" id="PTHR11771">
    <property type="entry name" value="LIPOXYGENASE"/>
    <property type="match status" value="1"/>
</dbReference>
<dbReference type="InterPro" id="IPR000907">
    <property type="entry name" value="LipOase"/>
</dbReference>
<evidence type="ECO:0000256" key="8">
    <source>
        <dbReference type="ARBA" id="ARBA00023002"/>
    </source>
</evidence>
<comment type="similarity">
    <text evidence="2 13">Belongs to the lipoxygenase family.</text>
</comment>
<dbReference type="SUPFAM" id="SSF49723">
    <property type="entry name" value="Lipase/lipooxygenase domain (PLAT/LH2 domain)"/>
    <property type="match status" value="1"/>
</dbReference>
<dbReference type="UniPathway" id="UPA00382"/>
<evidence type="ECO:0000256" key="6">
    <source>
        <dbReference type="ARBA" id="ARBA00022832"/>
    </source>
</evidence>